<dbReference type="Pfam" id="PF09925">
    <property type="entry name" value="DUF2157"/>
    <property type="match status" value="1"/>
</dbReference>
<evidence type="ECO:0000313" key="4">
    <source>
        <dbReference type="Proteomes" id="UP001212803"/>
    </source>
</evidence>
<evidence type="ECO:0000259" key="2">
    <source>
        <dbReference type="Pfam" id="PF09925"/>
    </source>
</evidence>
<dbReference type="EMBL" id="CP115149">
    <property type="protein sequence ID" value="WBL35121.1"/>
    <property type="molecule type" value="Genomic_DNA"/>
</dbReference>
<feature type="transmembrane region" description="Helical" evidence="1">
    <location>
        <begin position="196"/>
        <end position="214"/>
    </location>
</feature>
<evidence type="ECO:0000313" key="3">
    <source>
        <dbReference type="EMBL" id="WBL35121.1"/>
    </source>
</evidence>
<feature type="transmembrane region" description="Helical" evidence="1">
    <location>
        <begin position="271"/>
        <end position="289"/>
    </location>
</feature>
<protein>
    <submittedName>
        <fullName evidence="3">DUF2157 domain-containing protein</fullName>
    </submittedName>
</protein>
<sequence length="329" mass="34098">MTEAEEALRRWAEAGLIDEATAERIRQFEAARRQQARGAPGEVPPGERPGLIEVLLYLGIAVLSVGVFALIAQAWDNLASFPRVLAVGVPAAFALLTGGLLKSLGEAGYRRGAQFSWAAAVGLAAGTVAVVLHEYEPLGISRDDDQAAMLIVGVAAAALALLLWALNPMTFQVLALGASLFFLGQAIGNWPDQYSARLAGGALVIFGLAGIALAEVGLMAPRDSSRLTFGLLLALGSYQPGFSDGGTPWEIPAFVAAAALLGFGVYRGSFGYVLCGVGLLFVALVRAIFQNFSDQVGAPVALIISGALLIGAVLLLARLAPSLRRGSAA</sequence>
<keyword evidence="1" id="KW-1133">Transmembrane helix</keyword>
<feature type="transmembrane region" description="Helical" evidence="1">
    <location>
        <begin position="81"/>
        <end position="101"/>
    </location>
</feature>
<feature type="transmembrane region" description="Helical" evidence="1">
    <location>
        <begin position="295"/>
        <end position="317"/>
    </location>
</feature>
<feature type="transmembrane region" description="Helical" evidence="1">
    <location>
        <begin position="173"/>
        <end position="190"/>
    </location>
</feature>
<dbReference type="InterPro" id="IPR018677">
    <property type="entry name" value="DUF2157"/>
</dbReference>
<keyword evidence="1" id="KW-0472">Membrane</keyword>
<dbReference type="RefSeq" id="WP_270055649.1">
    <property type="nucleotide sequence ID" value="NZ_CP115149.1"/>
</dbReference>
<name>A0ABY7M3G6_9CHLR</name>
<accession>A0ABY7M3G6</accession>
<keyword evidence="1" id="KW-0812">Transmembrane</keyword>
<proteinExistence type="predicted"/>
<feature type="transmembrane region" description="Helical" evidence="1">
    <location>
        <begin position="113"/>
        <end position="135"/>
    </location>
</feature>
<feature type="transmembrane region" description="Helical" evidence="1">
    <location>
        <begin position="147"/>
        <end position="166"/>
    </location>
</feature>
<reference evidence="3 4" key="1">
    <citation type="journal article" date="2023" name="ISME J.">
        <title>Thermophilic Dehalococcoidia with unusual traits shed light on an unexpected past.</title>
        <authorList>
            <person name="Palmer M."/>
            <person name="Covington J.K."/>
            <person name="Zhou E.M."/>
            <person name="Thomas S.C."/>
            <person name="Habib N."/>
            <person name="Seymour C.O."/>
            <person name="Lai D."/>
            <person name="Johnston J."/>
            <person name="Hashimi A."/>
            <person name="Jiao J.Y."/>
            <person name="Muok A.R."/>
            <person name="Liu L."/>
            <person name="Xian W.D."/>
            <person name="Zhi X.Y."/>
            <person name="Li M.M."/>
            <person name="Silva L.P."/>
            <person name="Bowen B.P."/>
            <person name="Louie K."/>
            <person name="Briegel A."/>
            <person name="Pett-Ridge J."/>
            <person name="Weber P.K."/>
            <person name="Tocheva E.I."/>
            <person name="Woyke T."/>
            <person name="Northen T.R."/>
            <person name="Mayali X."/>
            <person name="Li W.J."/>
            <person name="Hedlund B.P."/>
        </authorList>
    </citation>
    <scope>NUCLEOTIDE SEQUENCE [LARGE SCALE GENOMIC DNA]</scope>
    <source>
        <strain evidence="3 4">YIM 72310</strain>
    </source>
</reference>
<dbReference type="Proteomes" id="UP001212803">
    <property type="component" value="Chromosome"/>
</dbReference>
<feature type="domain" description="DUF2157" evidence="2">
    <location>
        <begin position="10"/>
        <end position="163"/>
    </location>
</feature>
<keyword evidence="4" id="KW-1185">Reference proteome</keyword>
<gene>
    <name evidence="3" type="ORF">O0235_10010</name>
</gene>
<organism evidence="3 4">
    <name type="scientific">Tepidiforma flava</name>
    <dbReference type="NCBI Taxonomy" id="3004094"/>
    <lineage>
        <taxon>Bacteria</taxon>
        <taxon>Bacillati</taxon>
        <taxon>Chloroflexota</taxon>
        <taxon>Tepidiformia</taxon>
        <taxon>Tepidiformales</taxon>
        <taxon>Tepidiformaceae</taxon>
        <taxon>Tepidiforma</taxon>
    </lineage>
</organism>
<evidence type="ECO:0000256" key="1">
    <source>
        <dbReference type="SAM" id="Phobius"/>
    </source>
</evidence>
<feature type="transmembrane region" description="Helical" evidence="1">
    <location>
        <begin position="54"/>
        <end position="75"/>
    </location>
</feature>